<evidence type="ECO:0000313" key="7">
    <source>
        <dbReference type="Proteomes" id="UP000272025"/>
    </source>
</evidence>
<dbReference type="GeneID" id="39582723"/>
<dbReference type="GO" id="GO:1990904">
    <property type="term" value="C:ribonucleoprotein complex"/>
    <property type="evidence" value="ECO:0007669"/>
    <property type="project" value="UniProtKB-KW"/>
</dbReference>
<evidence type="ECO:0000256" key="4">
    <source>
        <dbReference type="RuleBase" id="RU368055"/>
    </source>
</evidence>
<evidence type="ECO:0000256" key="1">
    <source>
        <dbReference type="ARBA" id="ARBA00022980"/>
    </source>
</evidence>
<dbReference type="GO" id="GO:0005840">
    <property type="term" value="C:ribosome"/>
    <property type="evidence" value="ECO:0007669"/>
    <property type="project" value="UniProtKB-KW"/>
</dbReference>
<accession>A0A3N2PTV4</accession>
<keyword evidence="7" id="KW-1185">Reference proteome</keyword>
<organism evidence="6 7">
    <name type="scientific">Sodiomyces alkalinus (strain CBS 110278 / VKM F-3762 / F11)</name>
    <name type="common">Alkaliphilic filamentous fungus</name>
    <dbReference type="NCBI Taxonomy" id="1314773"/>
    <lineage>
        <taxon>Eukaryota</taxon>
        <taxon>Fungi</taxon>
        <taxon>Dikarya</taxon>
        <taxon>Ascomycota</taxon>
        <taxon>Pezizomycotina</taxon>
        <taxon>Sordariomycetes</taxon>
        <taxon>Hypocreomycetidae</taxon>
        <taxon>Glomerellales</taxon>
        <taxon>Plectosphaerellaceae</taxon>
        <taxon>Sodiomyces</taxon>
    </lineage>
</organism>
<proteinExistence type="inferred from homology"/>
<reference evidence="6 7" key="1">
    <citation type="journal article" date="2018" name="Mol. Ecol.">
        <title>The obligate alkalophilic soda-lake fungus Sodiomyces alkalinus has shifted to a protein diet.</title>
        <authorList>
            <person name="Grum-Grzhimaylo A.A."/>
            <person name="Falkoski D.L."/>
            <person name="van den Heuvel J."/>
            <person name="Valero-Jimenez C.A."/>
            <person name="Min B."/>
            <person name="Choi I.G."/>
            <person name="Lipzen A."/>
            <person name="Daum C.G."/>
            <person name="Aanen D.K."/>
            <person name="Tsang A."/>
            <person name="Henrissat B."/>
            <person name="Bilanenko E.N."/>
            <person name="de Vries R.P."/>
            <person name="van Kan J.A.L."/>
            <person name="Grigoriev I.V."/>
            <person name="Debets A.J.M."/>
        </authorList>
    </citation>
    <scope>NUCLEOTIDE SEQUENCE [LARGE SCALE GENOMIC DNA]</scope>
    <source>
        <strain evidence="6 7">F11</strain>
    </source>
</reference>
<sequence length="136" mass="15995">MRAKWRKKRVRRLKRKRRKMRARSKHLAHHLDPGLLLGGAHSHNALIDNWNRDRRHHTPPCLRLFRPTASQWTRGEMGLADVWPIWAGHRFMERAKDKPCNGSSCGKENSVIGTQTMTLRRSVYGIKRLMKRGMLL</sequence>
<feature type="region of interest" description="Disordered" evidence="5">
    <location>
        <begin position="1"/>
        <end position="27"/>
    </location>
</feature>
<gene>
    <name evidence="6" type="ORF">SODALDRAFT_360256</name>
</gene>
<protein>
    <recommendedName>
        <fullName evidence="4">60S ribosomal protein L41</fullName>
    </recommendedName>
</protein>
<comment type="similarity">
    <text evidence="3 4">Belongs to the eukaryotic ribosomal protein eS32 family.</text>
</comment>
<dbReference type="EMBL" id="ML119056">
    <property type="protein sequence ID" value="ROT37939.1"/>
    <property type="molecule type" value="Genomic_DNA"/>
</dbReference>
<keyword evidence="2 4" id="KW-0687">Ribonucleoprotein</keyword>
<dbReference type="Pfam" id="PF05162">
    <property type="entry name" value="Ribosomal_L41"/>
    <property type="match status" value="1"/>
</dbReference>
<keyword evidence="1 4" id="KW-0689">Ribosomal protein</keyword>
<evidence type="ECO:0000313" key="6">
    <source>
        <dbReference type="EMBL" id="ROT37939.1"/>
    </source>
</evidence>
<dbReference type="RefSeq" id="XP_028465745.1">
    <property type="nucleotide sequence ID" value="XM_028614245.1"/>
</dbReference>
<dbReference type="AlphaFoldDB" id="A0A3N2PTV4"/>
<dbReference type="Proteomes" id="UP000272025">
    <property type="component" value="Unassembled WGS sequence"/>
</dbReference>
<evidence type="ECO:0000256" key="3">
    <source>
        <dbReference type="ARBA" id="ARBA00043969"/>
    </source>
</evidence>
<dbReference type="InterPro" id="IPR007836">
    <property type="entry name" value="Ribosomal_eS32"/>
</dbReference>
<evidence type="ECO:0000256" key="2">
    <source>
        <dbReference type="ARBA" id="ARBA00023274"/>
    </source>
</evidence>
<dbReference type="GO" id="GO:0006412">
    <property type="term" value="P:translation"/>
    <property type="evidence" value="ECO:0007669"/>
    <property type="project" value="InterPro"/>
</dbReference>
<comment type="subunit">
    <text evidence="4">Component of the large ribosomal subunit.</text>
</comment>
<name>A0A3N2PTV4_SODAK</name>
<evidence type="ECO:0000256" key="5">
    <source>
        <dbReference type="SAM" id="MobiDB-lite"/>
    </source>
</evidence>
<dbReference type="GO" id="GO:0003735">
    <property type="term" value="F:structural constituent of ribosome"/>
    <property type="evidence" value="ECO:0007669"/>
    <property type="project" value="UniProtKB-UniRule"/>
</dbReference>